<reference evidence="2 3" key="1">
    <citation type="journal article" date="2013" name="Genome Announc.">
        <title>Draft Genome Sequence of 'Candidatus Halobonum tyrrellensis' Strain G22, Isolated from the Hypersaline Waters of Lake Tyrrell, Australia.</title>
        <authorList>
            <person name="Ugalde J.A."/>
            <person name="Narasingarao P."/>
            <person name="Kuo S."/>
            <person name="Podell S."/>
            <person name="Allen E.E."/>
        </authorList>
    </citation>
    <scope>NUCLEOTIDE SEQUENCE [LARGE SCALE GENOMIC DNA]</scope>
    <source>
        <strain evidence="2 3">G22</strain>
    </source>
</reference>
<protein>
    <submittedName>
        <fullName evidence="2">Cell surface protein</fullName>
    </submittedName>
</protein>
<organism evidence="2 3">
    <name type="scientific">Candidatus Halobonum tyrrellensis G22</name>
    <dbReference type="NCBI Taxonomy" id="1324957"/>
    <lineage>
        <taxon>Archaea</taxon>
        <taxon>Methanobacteriati</taxon>
        <taxon>Methanobacteriota</taxon>
        <taxon>Stenosarchaea group</taxon>
        <taxon>Halobacteria</taxon>
        <taxon>Halobacteriales</taxon>
        <taxon>Haloferacaceae</taxon>
        <taxon>Candidatus Halobonum</taxon>
    </lineage>
</organism>
<gene>
    <name evidence="2" type="ORF">K933_16867</name>
</gene>
<dbReference type="AlphaFoldDB" id="V4IUS7"/>
<dbReference type="STRING" id="1324957.K933_16867"/>
<dbReference type="EMBL" id="ASGZ01000068">
    <property type="protein sequence ID" value="ESP86952.1"/>
    <property type="molecule type" value="Genomic_DNA"/>
</dbReference>
<name>V4IUS7_9EURY</name>
<sequence>MTRYDPISVLATLAADRPRGVALGLTALALLGGVTAAGTVAAQSDAPTVRVGGATVAPDGTVTVGVVLTDAPDGLSGYYLDLSVSDPETAHIDSAGYPDAFGLTTDPAIADDGASVTLEAADVEGAVEPRASNVTLATVELAGVAPGETELVVEPRQFDADDGSALDPATRAGVVTVTGGDTAGSAGAGTTDTAAAAAASTATADAAESAGNPGGDTTATAAPLPAVLAFVAVGLLAALALVRRP</sequence>
<evidence type="ECO:0000313" key="2">
    <source>
        <dbReference type="EMBL" id="ESP86952.1"/>
    </source>
</evidence>
<comment type="caution">
    <text evidence="2">The sequence shown here is derived from an EMBL/GenBank/DDBJ whole genome shotgun (WGS) entry which is preliminary data.</text>
</comment>
<dbReference type="RefSeq" id="WP_023395940.1">
    <property type="nucleotide sequence ID" value="NZ_ASGZ01000068.1"/>
</dbReference>
<feature type="transmembrane region" description="Helical" evidence="1">
    <location>
        <begin position="222"/>
        <end position="242"/>
    </location>
</feature>
<keyword evidence="3" id="KW-1185">Reference proteome</keyword>
<evidence type="ECO:0000313" key="3">
    <source>
        <dbReference type="Proteomes" id="UP000017840"/>
    </source>
</evidence>
<keyword evidence="1" id="KW-1133">Transmembrane helix</keyword>
<dbReference type="OrthoDB" id="330298at2157"/>
<keyword evidence="1" id="KW-0812">Transmembrane</keyword>
<dbReference type="Proteomes" id="UP000017840">
    <property type="component" value="Unassembled WGS sequence"/>
</dbReference>
<accession>V4IUS7</accession>
<proteinExistence type="predicted"/>
<dbReference type="eggNOG" id="arCOG02483">
    <property type="taxonomic scope" value="Archaea"/>
</dbReference>
<dbReference type="PATRIC" id="fig|1324957.4.peg.3426"/>
<evidence type="ECO:0000256" key="1">
    <source>
        <dbReference type="SAM" id="Phobius"/>
    </source>
</evidence>
<keyword evidence="1" id="KW-0472">Membrane</keyword>
<dbReference type="Gene3D" id="2.60.40.680">
    <property type="match status" value="1"/>
</dbReference>